<gene>
    <name evidence="1" type="ORF">GSOID_T00021027001</name>
</gene>
<name>E4YC64_OIKDI</name>
<reference evidence="1" key="1">
    <citation type="journal article" date="2010" name="Science">
        <title>Plasticity of animal genome architecture unmasked by rapid evolution of a pelagic tunicate.</title>
        <authorList>
            <person name="Denoeud F."/>
            <person name="Henriet S."/>
            <person name="Mungpakdee S."/>
            <person name="Aury J.M."/>
            <person name="Da Silva C."/>
            <person name="Brinkmann H."/>
            <person name="Mikhaleva J."/>
            <person name="Olsen L.C."/>
            <person name="Jubin C."/>
            <person name="Canestro C."/>
            <person name="Bouquet J.M."/>
            <person name="Danks G."/>
            <person name="Poulain J."/>
            <person name="Campsteijn C."/>
            <person name="Adamski M."/>
            <person name="Cross I."/>
            <person name="Yadetie F."/>
            <person name="Muffato M."/>
            <person name="Louis A."/>
            <person name="Butcher S."/>
            <person name="Tsagkogeorga G."/>
            <person name="Konrad A."/>
            <person name="Singh S."/>
            <person name="Jensen M.F."/>
            <person name="Cong E.H."/>
            <person name="Eikeseth-Otteraa H."/>
            <person name="Noel B."/>
            <person name="Anthouard V."/>
            <person name="Porcel B.M."/>
            <person name="Kachouri-Lafond R."/>
            <person name="Nishino A."/>
            <person name="Ugolini M."/>
            <person name="Chourrout P."/>
            <person name="Nishida H."/>
            <person name="Aasland R."/>
            <person name="Huzurbazar S."/>
            <person name="Westhof E."/>
            <person name="Delsuc F."/>
            <person name="Lehrach H."/>
            <person name="Reinhardt R."/>
            <person name="Weissenbach J."/>
            <person name="Roy S.W."/>
            <person name="Artiguenave F."/>
            <person name="Postlethwait J.H."/>
            <person name="Manak J.R."/>
            <person name="Thompson E.M."/>
            <person name="Jaillon O."/>
            <person name="Du Pasquier L."/>
            <person name="Boudinot P."/>
            <person name="Liberles D.A."/>
            <person name="Volff J.N."/>
            <person name="Philippe H."/>
            <person name="Lenhard B."/>
            <person name="Roest Crollius H."/>
            <person name="Wincker P."/>
            <person name="Chourrout D."/>
        </authorList>
    </citation>
    <scope>NUCLEOTIDE SEQUENCE [LARGE SCALE GENOMIC DNA]</scope>
</reference>
<dbReference type="AlphaFoldDB" id="E4YC64"/>
<sequence>MKFFRTDLTSIQPANHTRRTPITAEELEGHATMSAIMFDDAVENTLSAFHTTTKLAVCSAATPQARFTTSIVMAVAREFLAPSDACNSR</sequence>
<proteinExistence type="predicted"/>
<dbReference type="Proteomes" id="UP000011014">
    <property type="component" value="Unassembled WGS sequence"/>
</dbReference>
<organism evidence="1">
    <name type="scientific">Oikopleura dioica</name>
    <name type="common">Tunicate</name>
    <dbReference type="NCBI Taxonomy" id="34765"/>
    <lineage>
        <taxon>Eukaryota</taxon>
        <taxon>Metazoa</taxon>
        <taxon>Chordata</taxon>
        <taxon>Tunicata</taxon>
        <taxon>Appendicularia</taxon>
        <taxon>Copelata</taxon>
        <taxon>Oikopleuridae</taxon>
        <taxon>Oikopleura</taxon>
    </lineage>
</organism>
<dbReference type="EMBL" id="FN654397">
    <property type="protein sequence ID" value="CBY33131.1"/>
    <property type="molecule type" value="Genomic_DNA"/>
</dbReference>
<protein>
    <submittedName>
        <fullName evidence="1">Uncharacterized protein</fullName>
    </submittedName>
</protein>
<evidence type="ECO:0000313" key="1">
    <source>
        <dbReference type="EMBL" id="CBY33131.1"/>
    </source>
</evidence>
<accession>E4YC64</accession>